<keyword evidence="1" id="KW-0812">Transmembrane</keyword>
<gene>
    <name evidence="2" type="ORF">JOF28_001132</name>
</gene>
<keyword evidence="3" id="KW-1185">Reference proteome</keyword>
<dbReference type="Proteomes" id="UP000675163">
    <property type="component" value="Unassembled WGS sequence"/>
</dbReference>
<feature type="transmembrane region" description="Helical" evidence="1">
    <location>
        <begin position="156"/>
        <end position="176"/>
    </location>
</feature>
<dbReference type="RefSeq" id="WP_209704891.1">
    <property type="nucleotide sequence ID" value="NZ_JAFIDA010000001.1"/>
</dbReference>
<comment type="caution">
    <text evidence="2">The sequence shown here is derived from an EMBL/GenBank/DDBJ whole genome shotgun (WGS) entry which is preliminary data.</text>
</comment>
<evidence type="ECO:0000313" key="3">
    <source>
        <dbReference type="Proteomes" id="UP000675163"/>
    </source>
</evidence>
<dbReference type="AlphaFoldDB" id="A0A940PMM7"/>
<sequence length="189" mass="19589">MTIPQTAPLRAVTGIRTALAVGGVIALIVGILILALPGKSAMVVAVIVGLYAIIAGIVYACLGVFSKARGGWSRVGHILLGLIFVIAGVVAFANLAQTTAWLAIFVGVLVGVMWLMEGIVALSTLADAGSKIWSIIFALISIFAGLWLIFSPLAGVVVLWWLLGITLAVLGIMNIVRAITFGAKLRQGA</sequence>
<evidence type="ECO:0000313" key="2">
    <source>
        <dbReference type="EMBL" id="MBP1325900.1"/>
    </source>
</evidence>
<reference evidence="2" key="1">
    <citation type="submission" date="2021-02" db="EMBL/GenBank/DDBJ databases">
        <title>Sequencing the genomes of 1000 actinobacteria strains.</title>
        <authorList>
            <person name="Klenk H.-P."/>
        </authorList>
    </citation>
    <scope>NUCLEOTIDE SEQUENCE</scope>
    <source>
        <strain evidence="2">DSM 22850</strain>
    </source>
</reference>
<dbReference type="InterPro" id="IPR005325">
    <property type="entry name" value="DUF308_memb"/>
</dbReference>
<keyword evidence="1" id="KW-1133">Transmembrane helix</keyword>
<organism evidence="2 3">
    <name type="scientific">Leucobacter exalbidus</name>
    <dbReference type="NCBI Taxonomy" id="662960"/>
    <lineage>
        <taxon>Bacteria</taxon>
        <taxon>Bacillati</taxon>
        <taxon>Actinomycetota</taxon>
        <taxon>Actinomycetes</taxon>
        <taxon>Micrococcales</taxon>
        <taxon>Microbacteriaceae</taxon>
        <taxon>Leucobacter</taxon>
    </lineage>
</organism>
<feature type="transmembrane region" description="Helical" evidence="1">
    <location>
        <begin position="42"/>
        <end position="65"/>
    </location>
</feature>
<proteinExistence type="predicted"/>
<feature type="transmembrane region" description="Helical" evidence="1">
    <location>
        <begin position="77"/>
        <end position="95"/>
    </location>
</feature>
<dbReference type="EMBL" id="JAFIDA010000001">
    <property type="protein sequence ID" value="MBP1325900.1"/>
    <property type="molecule type" value="Genomic_DNA"/>
</dbReference>
<feature type="transmembrane region" description="Helical" evidence="1">
    <location>
        <begin position="12"/>
        <end position="36"/>
    </location>
</feature>
<name>A0A940PMM7_9MICO</name>
<evidence type="ECO:0000256" key="1">
    <source>
        <dbReference type="SAM" id="Phobius"/>
    </source>
</evidence>
<keyword evidence="1" id="KW-0472">Membrane</keyword>
<protein>
    <submittedName>
        <fullName evidence="2">Uncharacterized membrane protein HdeD (DUF308 family)</fullName>
    </submittedName>
</protein>
<feature type="transmembrane region" description="Helical" evidence="1">
    <location>
        <begin position="132"/>
        <end position="150"/>
    </location>
</feature>
<feature type="transmembrane region" description="Helical" evidence="1">
    <location>
        <begin position="101"/>
        <end position="125"/>
    </location>
</feature>
<accession>A0A940PMM7</accession>
<dbReference type="Pfam" id="PF03729">
    <property type="entry name" value="DUF308"/>
    <property type="match status" value="2"/>
</dbReference>